<evidence type="ECO:0000313" key="13">
    <source>
        <dbReference type="Proteomes" id="UP000271974"/>
    </source>
</evidence>
<feature type="region of interest" description="Disordered" evidence="11">
    <location>
        <begin position="1"/>
        <end position="28"/>
    </location>
</feature>
<dbReference type="GO" id="GO:0006493">
    <property type="term" value="P:protein O-linked glycosylation"/>
    <property type="evidence" value="ECO:0007669"/>
    <property type="project" value="TreeGrafter"/>
</dbReference>
<reference evidence="12 13" key="1">
    <citation type="submission" date="2019-01" db="EMBL/GenBank/DDBJ databases">
        <title>A draft genome assembly of the solar-powered sea slug Elysia chlorotica.</title>
        <authorList>
            <person name="Cai H."/>
            <person name="Li Q."/>
            <person name="Fang X."/>
            <person name="Li J."/>
            <person name="Curtis N.E."/>
            <person name="Altenburger A."/>
            <person name="Shibata T."/>
            <person name="Feng M."/>
            <person name="Maeda T."/>
            <person name="Schwartz J.A."/>
            <person name="Shigenobu S."/>
            <person name="Lundholm N."/>
            <person name="Nishiyama T."/>
            <person name="Yang H."/>
            <person name="Hasebe M."/>
            <person name="Li S."/>
            <person name="Pierce S.K."/>
            <person name="Wang J."/>
        </authorList>
    </citation>
    <scope>NUCLEOTIDE SEQUENCE [LARGE SCALE GENOMIC DNA]</scope>
    <source>
        <strain evidence="12">EC2010</strain>
        <tissue evidence="12">Whole organism of an adult</tissue>
    </source>
</reference>
<dbReference type="PANTHER" id="PTHR11214:SF378">
    <property type="entry name" value="BETA-1,3-GALACTOSYLTRANSFERASE 4"/>
    <property type="match status" value="1"/>
</dbReference>
<dbReference type="GO" id="GO:0016758">
    <property type="term" value="F:hexosyltransferase activity"/>
    <property type="evidence" value="ECO:0007669"/>
    <property type="project" value="InterPro"/>
</dbReference>
<protein>
    <recommendedName>
        <fullName evidence="10">Hexosyltransferase</fullName>
        <ecNumber evidence="10">2.4.1.-</ecNumber>
    </recommendedName>
</protein>
<evidence type="ECO:0000256" key="3">
    <source>
        <dbReference type="ARBA" id="ARBA00022676"/>
    </source>
</evidence>
<organism evidence="12 13">
    <name type="scientific">Elysia chlorotica</name>
    <name type="common">Eastern emerald elysia</name>
    <name type="synonym">Sea slug</name>
    <dbReference type="NCBI Taxonomy" id="188477"/>
    <lineage>
        <taxon>Eukaryota</taxon>
        <taxon>Metazoa</taxon>
        <taxon>Spiralia</taxon>
        <taxon>Lophotrochozoa</taxon>
        <taxon>Mollusca</taxon>
        <taxon>Gastropoda</taxon>
        <taxon>Heterobranchia</taxon>
        <taxon>Euthyneura</taxon>
        <taxon>Panpulmonata</taxon>
        <taxon>Sacoglossa</taxon>
        <taxon>Placobranchoidea</taxon>
        <taxon>Plakobranchidae</taxon>
        <taxon>Elysia</taxon>
    </lineage>
</organism>
<sequence length="420" mass="46976">MLSKTPSEQHRPSVDNHGLGPSIKRKKDNSAQVLEPLPDICNGSAPFLLIIVFTEASQRPQRDAIRDTWGGVGKARQRQGSGSRFKSWPYQQAPKEEIRVMFVTDIEVTPQENKKAYIDKEQLLEKDLLLVGAQTQPSRLVHAMSAALTFVTNCCPGTAHIVLAGPDTFVNIPLLLLHLQQRNLQTASYREATTPTDIAIGATLQTNPVRKILDHHHRLQTEHNLPQRTGLNTASNNVVERLDASIDVPLSTDVPISSNSHRSDFQRGHKFELRNHQSTASNSVNDKARLGAVTNIPHRTPLQTNYITKSLPHQRTKLVGSYIISGTSVPNLLKSLRTQKKTLTCLTDVKKKTRKAYLKHLRALPLGVSSKTIQKLSGDPSEYRYVCDRLRYMAVWDVSISDIKLLWSILLSGRCINAYM</sequence>
<keyword evidence="6" id="KW-0735">Signal-anchor</keyword>
<evidence type="ECO:0000256" key="1">
    <source>
        <dbReference type="ARBA" id="ARBA00004323"/>
    </source>
</evidence>
<keyword evidence="8 10" id="KW-0333">Golgi apparatus</keyword>
<comment type="similarity">
    <text evidence="2 10">Belongs to the glycosyltransferase 31 family.</text>
</comment>
<gene>
    <name evidence="12" type="ORF">EGW08_008257</name>
</gene>
<dbReference type="PANTHER" id="PTHR11214">
    <property type="entry name" value="BETA-1,3-N-ACETYLGLUCOSAMINYLTRANSFERASE"/>
    <property type="match status" value="1"/>
</dbReference>
<comment type="caution">
    <text evidence="12">The sequence shown here is derived from an EMBL/GenBank/DDBJ whole genome shotgun (WGS) entry which is preliminary data.</text>
</comment>
<evidence type="ECO:0000256" key="5">
    <source>
        <dbReference type="ARBA" id="ARBA00022692"/>
    </source>
</evidence>
<keyword evidence="3 10" id="KW-0328">Glycosyltransferase</keyword>
<name>A0A3S0ZVK3_ELYCH</name>
<dbReference type="OrthoDB" id="10668334at2759"/>
<keyword evidence="5" id="KW-0812">Transmembrane</keyword>
<evidence type="ECO:0000256" key="8">
    <source>
        <dbReference type="ARBA" id="ARBA00023034"/>
    </source>
</evidence>
<keyword evidence="9" id="KW-0472">Membrane</keyword>
<evidence type="ECO:0000256" key="7">
    <source>
        <dbReference type="ARBA" id="ARBA00022989"/>
    </source>
</evidence>
<evidence type="ECO:0000256" key="10">
    <source>
        <dbReference type="RuleBase" id="RU363063"/>
    </source>
</evidence>
<dbReference type="GO" id="GO:0000139">
    <property type="term" value="C:Golgi membrane"/>
    <property type="evidence" value="ECO:0007669"/>
    <property type="project" value="UniProtKB-SubCell"/>
</dbReference>
<proteinExistence type="inferred from homology"/>
<evidence type="ECO:0000256" key="9">
    <source>
        <dbReference type="ARBA" id="ARBA00023136"/>
    </source>
</evidence>
<evidence type="ECO:0000256" key="11">
    <source>
        <dbReference type="SAM" id="MobiDB-lite"/>
    </source>
</evidence>
<evidence type="ECO:0000256" key="2">
    <source>
        <dbReference type="ARBA" id="ARBA00008661"/>
    </source>
</evidence>
<keyword evidence="13" id="KW-1185">Reference proteome</keyword>
<comment type="subcellular location">
    <subcellularLocation>
        <location evidence="1 10">Golgi apparatus membrane</location>
        <topology evidence="1 10">Single-pass type II membrane protein</topology>
    </subcellularLocation>
</comment>
<dbReference type="EC" id="2.4.1.-" evidence="10"/>
<accession>A0A3S0ZVK3</accession>
<dbReference type="EMBL" id="RQTK01000222">
    <property type="protein sequence ID" value="RUS83996.1"/>
    <property type="molecule type" value="Genomic_DNA"/>
</dbReference>
<dbReference type="Proteomes" id="UP000271974">
    <property type="component" value="Unassembled WGS sequence"/>
</dbReference>
<keyword evidence="4" id="KW-0808">Transferase</keyword>
<keyword evidence="7" id="KW-1133">Transmembrane helix</keyword>
<evidence type="ECO:0000256" key="6">
    <source>
        <dbReference type="ARBA" id="ARBA00022968"/>
    </source>
</evidence>
<dbReference type="InterPro" id="IPR002659">
    <property type="entry name" value="Glyco_trans_31"/>
</dbReference>
<evidence type="ECO:0000256" key="4">
    <source>
        <dbReference type="ARBA" id="ARBA00022679"/>
    </source>
</evidence>
<evidence type="ECO:0000313" key="12">
    <source>
        <dbReference type="EMBL" id="RUS83996.1"/>
    </source>
</evidence>
<dbReference type="AlphaFoldDB" id="A0A3S0ZVK3"/>